<name>A0A449B0V0_9BACT</name>
<organism evidence="2 3">
    <name type="scientific">Mycoplasmopsis citelli</name>
    <dbReference type="NCBI Taxonomy" id="171281"/>
    <lineage>
        <taxon>Bacteria</taxon>
        <taxon>Bacillati</taxon>
        <taxon>Mycoplasmatota</taxon>
        <taxon>Mycoplasmoidales</taxon>
        <taxon>Metamycoplasmataceae</taxon>
        <taxon>Mycoplasmopsis</taxon>
    </lineage>
</organism>
<sequence length="329" mass="36890">MKKRTIKISAALLGVAIPFTASASFLVAKTPNNQQKVVTTAASETSENAVAPAAKVNNPNVVSLPKVQQELLKLLENVKFEVSNQKVKQSKNASQLSKSDLKMSYSFSNLEVLNATNVSVSYDLLSSKNFKTTLTNKNMVKFVNDHADSGKAVIAVYATYRDDKMQESSMTFKLVEGLKEESYHTQLVDLESLLPVKETEEYKVVITKSLAEINKYLNENANNNSGKTSRLPIVSVQYYKKHDLKNEKHEVIEFAFGFSRYSDSADNHIFNLKKEFYDTIQLVNKNGQVDSKTKENKYILAQYNMKTGILTLFVKKKDGGSQEVKINLN</sequence>
<keyword evidence="1" id="KW-0732">Signal</keyword>
<proteinExistence type="predicted"/>
<dbReference type="OrthoDB" id="10001320at2"/>
<feature type="signal peptide" evidence="1">
    <location>
        <begin position="1"/>
        <end position="23"/>
    </location>
</feature>
<dbReference type="EMBL" id="LR215036">
    <property type="protein sequence ID" value="VEU74239.1"/>
    <property type="molecule type" value="Genomic_DNA"/>
</dbReference>
<accession>A0A449B0V0</accession>
<dbReference type="AlphaFoldDB" id="A0A449B0V0"/>
<reference evidence="2 3" key="1">
    <citation type="submission" date="2019-01" db="EMBL/GenBank/DDBJ databases">
        <authorList>
            <consortium name="Pathogen Informatics"/>
        </authorList>
    </citation>
    <scope>NUCLEOTIDE SEQUENCE [LARGE SCALE GENOMIC DNA]</scope>
    <source>
        <strain evidence="2 3">NCTC10181</strain>
    </source>
</reference>
<dbReference type="KEGG" id="mcit:NCTC10181_00074"/>
<feature type="chain" id="PRO_5019076354" evidence="1">
    <location>
        <begin position="24"/>
        <end position="329"/>
    </location>
</feature>
<evidence type="ECO:0000313" key="3">
    <source>
        <dbReference type="Proteomes" id="UP000290985"/>
    </source>
</evidence>
<gene>
    <name evidence="2" type="ORF">NCTC10181_00074</name>
</gene>
<protein>
    <submittedName>
        <fullName evidence="2">Uncharacterized protein</fullName>
    </submittedName>
</protein>
<dbReference type="Proteomes" id="UP000290985">
    <property type="component" value="Chromosome"/>
</dbReference>
<evidence type="ECO:0000256" key="1">
    <source>
        <dbReference type="SAM" id="SignalP"/>
    </source>
</evidence>
<dbReference type="RefSeq" id="WP_129725087.1">
    <property type="nucleotide sequence ID" value="NZ_LR215036.1"/>
</dbReference>
<keyword evidence="3" id="KW-1185">Reference proteome</keyword>
<evidence type="ECO:0000313" key="2">
    <source>
        <dbReference type="EMBL" id="VEU74239.1"/>
    </source>
</evidence>